<dbReference type="AlphaFoldDB" id="A3IKT1"/>
<feature type="domain" description="Putative restriction endonuclease" evidence="1">
    <location>
        <begin position="11"/>
        <end position="182"/>
    </location>
</feature>
<dbReference type="Proteomes" id="UP000003781">
    <property type="component" value="Unassembled WGS sequence"/>
</dbReference>
<dbReference type="PANTHER" id="PTHR34107">
    <property type="entry name" value="SLL0198 PROTEIN-RELATED"/>
    <property type="match status" value="1"/>
</dbReference>
<dbReference type="RefSeq" id="WP_008273944.1">
    <property type="nucleotide sequence ID" value="NZ_AAXW01000004.1"/>
</dbReference>
<comment type="caution">
    <text evidence="2">The sequence shown here is derived from an EMBL/GenBank/DDBJ whole genome shotgun (WGS) entry which is preliminary data.</text>
</comment>
<dbReference type="Gene3D" id="3.90.1570.10">
    <property type="entry name" value="tt1808, chain A"/>
    <property type="match status" value="1"/>
</dbReference>
<evidence type="ECO:0000313" key="2">
    <source>
        <dbReference type="EMBL" id="EAZ92800.1"/>
    </source>
</evidence>
<dbReference type="SUPFAM" id="SSF52980">
    <property type="entry name" value="Restriction endonuclease-like"/>
    <property type="match status" value="1"/>
</dbReference>
<sequence length="198" mass="22766">MTTTPILPLSLEDFLKKPDIDESPAWEYINGEVIQKPMPQGQHSKLQYKLCETINQVAETSNIAYALPELRCNFGNRSIVPDISIFYWDRIPVTTEGEIANLFNSFPDWTIEILSPNQKSTKVIDNILYCLEHGSQLGWLIDSDEKSIFVFQPQETPKIYKVDLSNDEAQRKTLPSLDKIQLNLTANKIFSWLQMKTK</sequence>
<evidence type="ECO:0000259" key="1">
    <source>
        <dbReference type="Pfam" id="PF05685"/>
    </source>
</evidence>
<gene>
    <name evidence="2" type="ORF">CY0110_21927</name>
</gene>
<dbReference type="Pfam" id="PF05685">
    <property type="entry name" value="Uma2"/>
    <property type="match status" value="1"/>
</dbReference>
<dbReference type="InterPro" id="IPR012296">
    <property type="entry name" value="Nuclease_put_TT1808"/>
</dbReference>
<dbReference type="InterPro" id="IPR008538">
    <property type="entry name" value="Uma2"/>
</dbReference>
<dbReference type="EMBL" id="AAXW01000004">
    <property type="protein sequence ID" value="EAZ92800.1"/>
    <property type="molecule type" value="Genomic_DNA"/>
</dbReference>
<proteinExistence type="predicted"/>
<protein>
    <recommendedName>
        <fullName evidence="1">Putative restriction endonuclease domain-containing protein</fullName>
    </recommendedName>
</protein>
<dbReference type="CDD" id="cd06260">
    <property type="entry name" value="DUF820-like"/>
    <property type="match status" value="1"/>
</dbReference>
<dbReference type="InterPro" id="IPR011335">
    <property type="entry name" value="Restrct_endonuc-II-like"/>
</dbReference>
<name>A3IKT1_9CHRO</name>
<dbReference type="OrthoDB" id="517930at2"/>
<evidence type="ECO:0000313" key="3">
    <source>
        <dbReference type="Proteomes" id="UP000003781"/>
    </source>
</evidence>
<dbReference type="PANTHER" id="PTHR34107:SF5">
    <property type="entry name" value="SLL1355 PROTEIN"/>
    <property type="match status" value="1"/>
</dbReference>
<reference evidence="2 3" key="1">
    <citation type="submission" date="2007-03" db="EMBL/GenBank/DDBJ databases">
        <authorList>
            <person name="Stal L."/>
            <person name="Ferriera S."/>
            <person name="Johnson J."/>
            <person name="Kravitz S."/>
            <person name="Beeson K."/>
            <person name="Sutton G."/>
            <person name="Rogers Y.-H."/>
            <person name="Friedman R."/>
            <person name="Frazier M."/>
            <person name="Venter J.C."/>
        </authorList>
    </citation>
    <scope>NUCLEOTIDE SEQUENCE [LARGE SCALE GENOMIC DNA]</scope>
    <source>
        <strain evidence="2 3">CCY0110</strain>
    </source>
</reference>
<keyword evidence="3" id="KW-1185">Reference proteome</keyword>
<dbReference type="eggNOG" id="COG4636">
    <property type="taxonomic scope" value="Bacteria"/>
</dbReference>
<organism evidence="2 3">
    <name type="scientific">Crocosphaera chwakensis CCY0110</name>
    <dbReference type="NCBI Taxonomy" id="391612"/>
    <lineage>
        <taxon>Bacteria</taxon>
        <taxon>Bacillati</taxon>
        <taxon>Cyanobacteriota</taxon>
        <taxon>Cyanophyceae</taxon>
        <taxon>Oscillatoriophycideae</taxon>
        <taxon>Chroococcales</taxon>
        <taxon>Aphanothecaceae</taxon>
        <taxon>Crocosphaera</taxon>
        <taxon>Crocosphaera chwakensis</taxon>
    </lineage>
</organism>
<accession>A3IKT1</accession>